<feature type="region of interest" description="Disordered" evidence="1">
    <location>
        <begin position="143"/>
        <end position="182"/>
    </location>
</feature>
<organism evidence="2 3">
    <name type="scientific">Vanrija pseudolonga</name>
    <dbReference type="NCBI Taxonomy" id="143232"/>
    <lineage>
        <taxon>Eukaryota</taxon>
        <taxon>Fungi</taxon>
        <taxon>Dikarya</taxon>
        <taxon>Basidiomycota</taxon>
        <taxon>Agaricomycotina</taxon>
        <taxon>Tremellomycetes</taxon>
        <taxon>Trichosporonales</taxon>
        <taxon>Trichosporonaceae</taxon>
        <taxon>Vanrija</taxon>
    </lineage>
</organism>
<keyword evidence="3" id="KW-1185">Reference proteome</keyword>
<feature type="compositionally biased region" description="Pro residues" evidence="1">
    <location>
        <begin position="260"/>
        <end position="272"/>
    </location>
</feature>
<feature type="compositionally biased region" description="Basic residues" evidence="1">
    <location>
        <begin position="288"/>
        <end position="297"/>
    </location>
</feature>
<feature type="region of interest" description="Disordered" evidence="1">
    <location>
        <begin position="196"/>
        <end position="230"/>
    </location>
</feature>
<feature type="compositionally biased region" description="Pro residues" evidence="1">
    <location>
        <begin position="143"/>
        <end position="152"/>
    </location>
</feature>
<proteinExistence type="predicted"/>
<dbReference type="GeneID" id="87809066"/>
<reference evidence="2" key="1">
    <citation type="submission" date="2023-10" db="EMBL/GenBank/DDBJ databases">
        <authorList>
            <person name="Noh H."/>
        </authorList>
    </citation>
    <scope>NUCLEOTIDE SEQUENCE</scope>
    <source>
        <strain evidence="2">DUCC4014</strain>
    </source>
</reference>
<gene>
    <name evidence="2" type="ORF">LOC62_04G005838</name>
</gene>
<feature type="compositionally biased region" description="Basic and acidic residues" evidence="1">
    <location>
        <begin position="212"/>
        <end position="221"/>
    </location>
</feature>
<sequence>MAMVSQVTATFTFDLAPHAPAACPSAMMAFATGGDSNGVVPPTLDCALLATPLPAVNYLCEARLRLLSSLPSIGLAWSLWCGRCGALREGQGGAEAYSGANTPKGRSKKRRAAAAFEAEFDAEPKDEFEHELHVTLAALARAPAPPATPPALAPQRRRKNPRCTACGEKFRRPTPTPPPFAPARTVARTRRASALAAEVTVPAATSTADESPDSHDQRTDEQVASSPDNNGTALAAAVAAPPLTRTPSLAHIPTSHPVTPTYPKPPVVPPPASNGASPAGQLPISPPAKKRKIKKSGLAKLLAHNAAREAQKSGSGNWGLG</sequence>
<dbReference type="AlphaFoldDB" id="A0AAF0YF31"/>
<feature type="region of interest" description="Disordered" evidence="1">
    <location>
        <begin position="246"/>
        <end position="297"/>
    </location>
</feature>
<dbReference type="RefSeq" id="XP_062628375.1">
    <property type="nucleotide sequence ID" value="XM_062772391.1"/>
</dbReference>
<protein>
    <submittedName>
        <fullName evidence="2">Uncharacterized protein</fullName>
    </submittedName>
</protein>
<evidence type="ECO:0000313" key="3">
    <source>
        <dbReference type="Proteomes" id="UP000827549"/>
    </source>
</evidence>
<dbReference type="Proteomes" id="UP000827549">
    <property type="component" value="Chromosome 4"/>
</dbReference>
<evidence type="ECO:0000256" key="1">
    <source>
        <dbReference type="SAM" id="MobiDB-lite"/>
    </source>
</evidence>
<evidence type="ECO:0000313" key="2">
    <source>
        <dbReference type="EMBL" id="WOO82343.1"/>
    </source>
</evidence>
<accession>A0AAF0YF31</accession>
<name>A0AAF0YF31_9TREE</name>
<dbReference type="EMBL" id="CP086717">
    <property type="protein sequence ID" value="WOO82343.1"/>
    <property type="molecule type" value="Genomic_DNA"/>
</dbReference>